<dbReference type="CDD" id="cd00009">
    <property type="entry name" value="AAA"/>
    <property type="match status" value="1"/>
</dbReference>
<evidence type="ECO:0000256" key="3">
    <source>
        <dbReference type="ARBA" id="ARBA00023015"/>
    </source>
</evidence>
<dbReference type="Pfam" id="PF25601">
    <property type="entry name" value="AAA_lid_14"/>
    <property type="match status" value="1"/>
</dbReference>
<dbReference type="Pfam" id="PF02954">
    <property type="entry name" value="HTH_8"/>
    <property type="match status" value="1"/>
</dbReference>
<dbReference type="GO" id="GO:0043565">
    <property type="term" value="F:sequence-specific DNA binding"/>
    <property type="evidence" value="ECO:0007669"/>
    <property type="project" value="InterPro"/>
</dbReference>
<dbReference type="InterPro" id="IPR025943">
    <property type="entry name" value="Sigma_54_int_dom_ATP-bd_2"/>
</dbReference>
<dbReference type="PROSITE" id="PS00676">
    <property type="entry name" value="SIGMA54_INTERACT_2"/>
    <property type="match status" value="1"/>
</dbReference>
<evidence type="ECO:0000256" key="2">
    <source>
        <dbReference type="ARBA" id="ARBA00022840"/>
    </source>
</evidence>
<dbReference type="SUPFAM" id="SSF52540">
    <property type="entry name" value="P-loop containing nucleoside triphosphate hydrolases"/>
    <property type="match status" value="1"/>
</dbReference>
<dbReference type="InterPro" id="IPR002078">
    <property type="entry name" value="Sigma_54_int"/>
</dbReference>
<keyword evidence="3" id="KW-0805">Transcription regulation</keyword>
<dbReference type="STRING" id="1963862.B4O97_14435"/>
<dbReference type="Pfam" id="PF00158">
    <property type="entry name" value="Sigma54_activat"/>
    <property type="match status" value="1"/>
</dbReference>
<evidence type="ECO:0000256" key="4">
    <source>
        <dbReference type="ARBA" id="ARBA00023125"/>
    </source>
</evidence>
<evidence type="ECO:0000256" key="5">
    <source>
        <dbReference type="ARBA" id="ARBA00023163"/>
    </source>
</evidence>
<keyword evidence="5" id="KW-0804">Transcription</keyword>
<organism evidence="7 8">
    <name type="scientific">Marispirochaeta aestuarii</name>
    <dbReference type="NCBI Taxonomy" id="1963862"/>
    <lineage>
        <taxon>Bacteria</taxon>
        <taxon>Pseudomonadati</taxon>
        <taxon>Spirochaetota</taxon>
        <taxon>Spirochaetia</taxon>
        <taxon>Spirochaetales</taxon>
        <taxon>Spirochaetaceae</taxon>
        <taxon>Marispirochaeta</taxon>
    </lineage>
</organism>
<evidence type="ECO:0000259" key="6">
    <source>
        <dbReference type="PROSITE" id="PS50045"/>
    </source>
</evidence>
<dbReference type="InterPro" id="IPR003593">
    <property type="entry name" value="AAA+_ATPase"/>
</dbReference>
<reference evidence="7 8" key="1">
    <citation type="submission" date="2017-03" db="EMBL/GenBank/DDBJ databases">
        <title>Draft Genome sequence of Marispirochaeta sp. strain JC444.</title>
        <authorList>
            <person name="Shivani Y."/>
            <person name="Subhash Y."/>
            <person name="Sasikala C."/>
            <person name="Ramana C."/>
        </authorList>
    </citation>
    <scope>NUCLEOTIDE SEQUENCE [LARGE SCALE GENOMIC DNA]</scope>
    <source>
        <strain evidence="7 8">JC444</strain>
    </source>
</reference>
<dbReference type="EMBL" id="MWQY01000017">
    <property type="protein sequence ID" value="ORC33858.1"/>
    <property type="molecule type" value="Genomic_DNA"/>
</dbReference>
<dbReference type="FunFam" id="3.40.50.300:FF:000006">
    <property type="entry name" value="DNA-binding transcriptional regulator NtrC"/>
    <property type="match status" value="1"/>
</dbReference>
<dbReference type="InterPro" id="IPR027417">
    <property type="entry name" value="P-loop_NTPase"/>
</dbReference>
<dbReference type="Gene3D" id="1.10.10.60">
    <property type="entry name" value="Homeodomain-like"/>
    <property type="match status" value="1"/>
</dbReference>
<proteinExistence type="predicted"/>
<dbReference type="GO" id="GO:0005524">
    <property type="term" value="F:ATP binding"/>
    <property type="evidence" value="ECO:0007669"/>
    <property type="project" value="UniProtKB-KW"/>
</dbReference>
<sequence length="505" mass="56191">MFYTSGMPAHVLLTWLGQHDLDAAFEKKEAGLGPIASALESGLYNRLVVLSNYDAEKSRLYCSWIEVMYPRVVTILYPVVLTSPTDYEEIYIACEGVLQQEESDDTELTFHLSPGTPAMASVWILLASGRSRARLIETHREEGLKEVRLPFDIFARYRPEKTLASHISAIDDALLPGSPAFDGIIHESAEMRRAVAKAKRAAVFEVPVLLLGESGTGKELFARAVHHASTRSSGPFIAVNCGAIPESLAESVFFGHAKGAFTGAVEMRPGYLEMADGGTLFLDEIGELSRDLQVKLLRVLNDRKLRRLGEDQVRELDFRLISATNRNLALDAARGRFRPDLFHRIAVGVIKLPPLRERGQDLPLLTRHICARLNREFSSTPGWQEKSLNPGAMRAIGRHHWPGNIRELINTLTRAFVFSGGTEVDETAIRDSLIDFDTSSDGLLDLPLGEDFSIEEIISRTAVHYLERAMKQAGGNKTRAAKLLGLNSYQTLSNWLERYGVEEDF</sequence>
<evidence type="ECO:0000313" key="7">
    <source>
        <dbReference type="EMBL" id="ORC33858.1"/>
    </source>
</evidence>
<dbReference type="InterPro" id="IPR058031">
    <property type="entry name" value="AAA_lid_NorR"/>
</dbReference>
<dbReference type="AlphaFoldDB" id="A0A1Y1RV49"/>
<dbReference type="GO" id="GO:0006355">
    <property type="term" value="P:regulation of DNA-templated transcription"/>
    <property type="evidence" value="ECO:0007669"/>
    <property type="project" value="InterPro"/>
</dbReference>
<dbReference type="InterPro" id="IPR025662">
    <property type="entry name" value="Sigma_54_int_dom_ATP-bd_1"/>
</dbReference>
<keyword evidence="1" id="KW-0547">Nucleotide-binding</keyword>
<comment type="caution">
    <text evidence="7">The sequence shown here is derived from an EMBL/GenBank/DDBJ whole genome shotgun (WGS) entry which is preliminary data.</text>
</comment>
<dbReference type="Gene3D" id="1.10.8.60">
    <property type="match status" value="1"/>
</dbReference>
<protein>
    <recommendedName>
        <fullName evidence="6">Sigma-54 factor interaction domain-containing protein</fullName>
    </recommendedName>
</protein>
<dbReference type="SMART" id="SM00382">
    <property type="entry name" value="AAA"/>
    <property type="match status" value="1"/>
</dbReference>
<dbReference type="PANTHER" id="PTHR32071">
    <property type="entry name" value="TRANSCRIPTIONAL REGULATORY PROTEIN"/>
    <property type="match status" value="1"/>
</dbReference>
<name>A0A1Y1RV49_9SPIO</name>
<dbReference type="InterPro" id="IPR002197">
    <property type="entry name" value="HTH_Fis"/>
</dbReference>
<dbReference type="InterPro" id="IPR025944">
    <property type="entry name" value="Sigma_54_int_dom_CS"/>
</dbReference>
<keyword evidence="8" id="KW-1185">Reference proteome</keyword>
<dbReference type="Proteomes" id="UP000192343">
    <property type="component" value="Unassembled WGS sequence"/>
</dbReference>
<dbReference type="PROSITE" id="PS00675">
    <property type="entry name" value="SIGMA54_INTERACT_1"/>
    <property type="match status" value="1"/>
</dbReference>
<feature type="domain" description="Sigma-54 factor interaction" evidence="6">
    <location>
        <begin position="184"/>
        <end position="417"/>
    </location>
</feature>
<dbReference type="PROSITE" id="PS50045">
    <property type="entry name" value="SIGMA54_INTERACT_4"/>
    <property type="match status" value="1"/>
</dbReference>
<evidence type="ECO:0000313" key="8">
    <source>
        <dbReference type="Proteomes" id="UP000192343"/>
    </source>
</evidence>
<evidence type="ECO:0000256" key="1">
    <source>
        <dbReference type="ARBA" id="ARBA00022741"/>
    </source>
</evidence>
<gene>
    <name evidence="7" type="ORF">B4O97_14435</name>
</gene>
<keyword evidence="2" id="KW-0067">ATP-binding</keyword>
<accession>A0A1Y1RV49</accession>
<dbReference type="PROSITE" id="PS00688">
    <property type="entry name" value="SIGMA54_INTERACT_3"/>
    <property type="match status" value="1"/>
</dbReference>
<dbReference type="InterPro" id="IPR009057">
    <property type="entry name" value="Homeodomain-like_sf"/>
</dbReference>
<dbReference type="Gene3D" id="3.40.50.300">
    <property type="entry name" value="P-loop containing nucleotide triphosphate hydrolases"/>
    <property type="match status" value="1"/>
</dbReference>
<dbReference type="SUPFAM" id="SSF46689">
    <property type="entry name" value="Homeodomain-like"/>
    <property type="match status" value="1"/>
</dbReference>
<keyword evidence="4" id="KW-0238">DNA-binding</keyword>